<reference evidence="2 3" key="1">
    <citation type="journal article" date="2013" name="Curr. Biol.">
        <title>The Genome of the Foraminiferan Reticulomyxa filosa.</title>
        <authorList>
            <person name="Glockner G."/>
            <person name="Hulsmann N."/>
            <person name="Schleicher M."/>
            <person name="Noegel A.A."/>
            <person name="Eichinger L."/>
            <person name="Gallinger C."/>
            <person name="Pawlowski J."/>
            <person name="Sierra R."/>
            <person name="Euteneuer U."/>
            <person name="Pillet L."/>
            <person name="Moustafa A."/>
            <person name="Platzer M."/>
            <person name="Groth M."/>
            <person name="Szafranski K."/>
            <person name="Schliwa M."/>
        </authorList>
    </citation>
    <scope>NUCLEOTIDE SEQUENCE [LARGE SCALE GENOMIC DNA]</scope>
</reference>
<feature type="region of interest" description="Disordered" evidence="1">
    <location>
        <begin position="169"/>
        <end position="266"/>
    </location>
</feature>
<accession>X6NTK7</accession>
<evidence type="ECO:0000256" key="1">
    <source>
        <dbReference type="SAM" id="MobiDB-lite"/>
    </source>
</evidence>
<comment type="caution">
    <text evidence="2">The sequence shown here is derived from an EMBL/GenBank/DDBJ whole genome shotgun (WGS) entry which is preliminary data.</text>
</comment>
<name>X6NTK7_RETFI</name>
<keyword evidence="3" id="KW-1185">Reference proteome</keyword>
<evidence type="ECO:0000313" key="2">
    <source>
        <dbReference type="EMBL" id="ETO29620.1"/>
    </source>
</evidence>
<dbReference type="EMBL" id="ASPP01005947">
    <property type="protein sequence ID" value="ETO29620.1"/>
    <property type="molecule type" value="Genomic_DNA"/>
</dbReference>
<evidence type="ECO:0000313" key="3">
    <source>
        <dbReference type="Proteomes" id="UP000023152"/>
    </source>
</evidence>
<gene>
    <name evidence="2" type="ORF">RFI_07501</name>
</gene>
<dbReference type="Proteomes" id="UP000023152">
    <property type="component" value="Unassembled WGS sequence"/>
</dbReference>
<feature type="compositionally biased region" description="Basic and acidic residues" evidence="1">
    <location>
        <begin position="196"/>
        <end position="223"/>
    </location>
</feature>
<protein>
    <submittedName>
        <fullName evidence="2">Uncharacterized protein</fullName>
    </submittedName>
</protein>
<sequence length="266" mass="31424">VSHFFFFLHQRERQFFLMVTQFRNKYKNAKTLFDLTKGSRWSYRTCQQVADQYFVAEIPFYSYPQVIKLKNHFDDIDCVKELKVFSWRNLSVSFPNSKEEDEEKGWVECFTFTSQQTKEWQEFKTNLTVQQSSRWFKIQVFSTYGRYSCIESIQFGIACRFSQVIMREEPPKPKDETPADKNATPLPKTTSSKSIDQSKSKDKSKSKERSKSRGQSKSREKAQVKRSQTKGAQSKRAQFKRAQTKRAQAKRAQAKIERRSKNSRSI</sequence>
<feature type="compositionally biased region" description="Basic and acidic residues" evidence="1">
    <location>
        <begin position="169"/>
        <end position="179"/>
    </location>
</feature>
<organism evidence="2 3">
    <name type="scientific">Reticulomyxa filosa</name>
    <dbReference type="NCBI Taxonomy" id="46433"/>
    <lineage>
        <taxon>Eukaryota</taxon>
        <taxon>Sar</taxon>
        <taxon>Rhizaria</taxon>
        <taxon>Retaria</taxon>
        <taxon>Foraminifera</taxon>
        <taxon>Monothalamids</taxon>
        <taxon>Reticulomyxidae</taxon>
        <taxon>Reticulomyxa</taxon>
    </lineage>
</organism>
<feature type="compositionally biased region" description="Basic residues" evidence="1">
    <location>
        <begin position="237"/>
        <end position="253"/>
    </location>
</feature>
<feature type="non-terminal residue" evidence="2">
    <location>
        <position position="1"/>
    </location>
</feature>
<dbReference type="AlphaFoldDB" id="X6NTK7"/>
<proteinExistence type="predicted"/>